<proteinExistence type="inferred from homology"/>
<evidence type="ECO:0000256" key="2">
    <source>
        <dbReference type="ARBA" id="ARBA00007935"/>
    </source>
</evidence>
<dbReference type="GO" id="GO:0033214">
    <property type="term" value="P:siderophore-iron import into cell"/>
    <property type="evidence" value="ECO:0007669"/>
    <property type="project" value="TreeGrafter"/>
</dbReference>
<feature type="transmembrane region" description="Helical" evidence="8">
    <location>
        <begin position="79"/>
        <end position="97"/>
    </location>
</feature>
<evidence type="ECO:0000256" key="5">
    <source>
        <dbReference type="ARBA" id="ARBA00022692"/>
    </source>
</evidence>
<feature type="transmembrane region" description="Helical" evidence="8">
    <location>
        <begin position="104"/>
        <end position="122"/>
    </location>
</feature>
<dbReference type="GO" id="GO:0005886">
    <property type="term" value="C:plasma membrane"/>
    <property type="evidence" value="ECO:0007669"/>
    <property type="project" value="UniProtKB-SubCell"/>
</dbReference>
<dbReference type="GO" id="GO:0022857">
    <property type="term" value="F:transmembrane transporter activity"/>
    <property type="evidence" value="ECO:0007669"/>
    <property type="project" value="InterPro"/>
</dbReference>
<dbReference type="InterPro" id="IPR000522">
    <property type="entry name" value="ABC_transptr_permease_BtuC"/>
</dbReference>
<comment type="similarity">
    <text evidence="2">Belongs to the binding-protein-dependent transport system permease family. FecCD subfamily.</text>
</comment>
<dbReference type="EMBL" id="KP795546">
    <property type="protein sequence ID" value="AKN37709.1"/>
    <property type="molecule type" value="Genomic_DNA"/>
</dbReference>
<protein>
    <submittedName>
        <fullName evidence="9">Iron compound ABC uptake transporter permease protein PiuC</fullName>
    </submittedName>
</protein>
<name>A0A0H3ZV42_9VIBR</name>
<keyword evidence="3" id="KW-0813">Transport</keyword>
<dbReference type="Gene3D" id="1.10.3470.10">
    <property type="entry name" value="ABC transporter involved in vitamin B12 uptake, BtuC"/>
    <property type="match status" value="1"/>
</dbReference>
<keyword evidence="4" id="KW-1003">Cell membrane</keyword>
<sequence length="317" mass="34750">MTSHNLNLRVGVVLVSLLSIAFIFIDSGFDLEYIIPRRLIKLSAIIIGGSCVAISAVIFQALARNRILTPSIMGYESIYLAWQALLLLFFGTAGSAILGVVGNFVVSAVLILLYSFVIQFWVLKRFQHDMHQVLLIGFVLTMVLTTVAQFIQIRISPGEFSIFQGLNYTSFERAKPSTLLFAGTVLGILALFASKWASELDVIGLGRDQAMSLGLNDARYIPKYFAVIAILVAISTSLIGPTAFMGVFIANIAYSITGSPKYRHTLPVACTIAIVMFLAAQLMVEHLFNYKTTVSILVNVLCGGYFLVITMRARSQL</sequence>
<dbReference type="InterPro" id="IPR037294">
    <property type="entry name" value="ABC_BtuC-like"/>
</dbReference>
<evidence type="ECO:0000256" key="4">
    <source>
        <dbReference type="ARBA" id="ARBA00022475"/>
    </source>
</evidence>
<dbReference type="CDD" id="cd06550">
    <property type="entry name" value="TM_ABC_iron-siderophores_like"/>
    <property type="match status" value="1"/>
</dbReference>
<feature type="transmembrane region" description="Helical" evidence="8">
    <location>
        <begin position="6"/>
        <end position="27"/>
    </location>
</feature>
<evidence type="ECO:0000256" key="7">
    <source>
        <dbReference type="ARBA" id="ARBA00023136"/>
    </source>
</evidence>
<evidence type="ECO:0000256" key="6">
    <source>
        <dbReference type="ARBA" id="ARBA00022989"/>
    </source>
</evidence>
<feature type="transmembrane region" description="Helical" evidence="8">
    <location>
        <begin position="266"/>
        <end position="284"/>
    </location>
</feature>
<keyword evidence="5 8" id="KW-0812">Transmembrane</keyword>
<dbReference type="Pfam" id="PF01032">
    <property type="entry name" value="FecCD"/>
    <property type="match status" value="1"/>
</dbReference>
<comment type="subcellular location">
    <subcellularLocation>
        <location evidence="1">Cell membrane</location>
        <topology evidence="1">Multi-pass membrane protein</topology>
    </subcellularLocation>
</comment>
<dbReference type="PANTHER" id="PTHR30472:SF19">
    <property type="entry name" value="PETROBACTIN IMPORT SYSTEM PERMEASE PROTEIN YCLO"/>
    <property type="match status" value="1"/>
</dbReference>
<feature type="transmembrane region" description="Helical" evidence="8">
    <location>
        <begin position="134"/>
        <end position="155"/>
    </location>
</feature>
<organism evidence="9">
    <name type="scientific">Vibrio sp. 1S_269</name>
    <dbReference type="NCBI Taxonomy" id="1652828"/>
    <lineage>
        <taxon>Bacteria</taxon>
        <taxon>Pseudomonadati</taxon>
        <taxon>Pseudomonadota</taxon>
        <taxon>Gammaproteobacteria</taxon>
        <taxon>Vibrionales</taxon>
        <taxon>Vibrionaceae</taxon>
        <taxon>Vibrio</taxon>
    </lineage>
</organism>
<keyword evidence="6 8" id="KW-1133">Transmembrane helix</keyword>
<dbReference type="AlphaFoldDB" id="A0A0H3ZV42"/>
<accession>A0A0H3ZV42</accession>
<dbReference type="SUPFAM" id="SSF81345">
    <property type="entry name" value="ABC transporter involved in vitamin B12 uptake, BtuC"/>
    <property type="match status" value="1"/>
</dbReference>
<evidence type="ECO:0000313" key="9">
    <source>
        <dbReference type="EMBL" id="AKN37709.1"/>
    </source>
</evidence>
<feature type="transmembrane region" description="Helical" evidence="8">
    <location>
        <begin position="39"/>
        <end position="59"/>
    </location>
</feature>
<evidence type="ECO:0000256" key="8">
    <source>
        <dbReference type="SAM" id="Phobius"/>
    </source>
</evidence>
<evidence type="ECO:0000256" key="1">
    <source>
        <dbReference type="ARBA" id="ARBA00004651"/>
    </source>
</evidence>
<feature type="transmembrane region" description="Helical" evidence="8">
    <location>
        <begin position="176"/>
        <end position="197"/>
    </location>
</feature>
<reference evidence="9" key="1">
    <citation type="journal article" date="2015" name="MBio">
        <title>Eco-Evolutionary Dynamics of Episomes among Ecologically Cohesive Bacterial Populations.</title>
        <authorList>
            <person name="Xue H."/>
            <person name="Cordero O.X."/>
            <person name="Camas F.M."/>
            <person name="Trimble W."/>
            <person name="Meyer F."/>
            <person name="Guglielmini J."/>
            <person name="Rocha E.P."/>
            <person name="Polz M.F."/>
        </authorList>
    </citation>
    <scope>NUCLEOTIDE SEQUENCE</scope>
    <source>
        <strain evidence="9">1S_269</strain>
    </source>
</reference>
<feature type="transmembrane region" description="Helical" evidence="8">
    <location>
        <begin position="290"/>
        <end position="309"/>
    </location>
</feature>
<evidence type="ECO:0000256" key="3">
    <source>
        <dbReference type="ARBA" id="ARBA00022448"/>
    </source>
</evidence>
<keyword evidence="7 8" id="KW-0472">Membrane</keyword>
<feature type="transmembrane region" description="Helical" evidence="8">
    <location>
        <begin position="224"/>
        <end position="254"/>
    </location>
</feature>
<dbReference type="PANTHER" id="PTHR30472">
    <property type="entry name" value="FERRIC ENTEROBACTIN TRANSPORT SYSTEM PERMEASE PROTEIN"/>
    <property type="match status" value="1"/>
</dbReference>